<dbReference type="PANTHER" id="PTHR46797">
    <property type="entry name" value="HTH-TYPE TRANSCRIPTIONAL REGULATOR"/>
    <property type="match status" value="1"/>
</dbReference>
<proteinExistence type="predicted"/>
<dbReference type="Proteomes" id="UP000657421">
    <property type="component" value="Unassembled WGS sequence"/>
</dbReference>
<dbReference type="PROSITE" id="PS50943">
    <property type="entry name" value="HTH_CROC1"/>
    <property type="match status" value="1"/>
</dbReference>
<evidence type="ECO:0000313" key="3">
    <source>
        <dbReference type="EMBL" id="MBC8573686.1"/>
    </source>
</evidence>
<dbReference type="Pfam" id="PF01381">
    <property type="entry name" value="HTH_3"/>
    <property type="match status" value="1"/>
</dbReference>
<dbReference type="EMBL" id="JACRSZ010000011">
    <property type="protein sequence ID" value="MBC8573686.1"/>
    <property type="molecule type" value="Genomic_DNA"/>
</dbReference>
<dbReference type="Gene3D" id="1.10.260.40">
    <property type="entry name" value="lambda repressor-like DNA-binding domains"/>
    <property type="match status" value="1"/>
</dbReference>
<dbReference type="InterPro" id="IPR001387">
    <property type="entry name" value="Cro/C1-type_HTH"/>
</dbReference>
<protein>
    <submittedName>
        <fullName evidence="3">Helix-turn-helix domain-containing protein</fullName>
    </submittedName>
</protein>
<comment type="caution">
    <text evidence="3">The sequence shown here is derived from an EMBL/GenBank/DDBJ whole genome shotgun (WGS) entry which is preliminary data.</text>
</comment>
<dbReference type="RefSeq" id="WP_249308975.1">
    <property type="nucleotide sequence ID" value="NZ_JACRSZ010000011.1"/>
</dbReference>
<dbReference type="PANTHER" id="PTHR46797:SF24">
    <property type="entry name" value="DNA-BINDING PHAGE PROTEIN"/>
    <property type="match status" value="1"/>
</dbReference>
<evidence type="ECO:0000313" key="4">
    <source>
        <dbReference type="Proteomes" id="UP000657421"/>
    </source>
</evidence>
<dbReference type="SMART" id="SM00530">
    <property type="entry name" value="HTH_XRE"/>
    <property type="match status" value="1"/>
</dbReference>
<name>A0ABR7NBA9_9FIRM</name>
<reference evidence="3 4" key="1">
    <citation type="submission" date="2020-08" db="EMBL/GenBank/DDBJ databases">
        <title>Genome public.</title>
        <authorList>
            <person name="Liu C."/>
            <person name="Sun Q."/>
        </authorList>
    </citation>
    <scope>NUCLEOTIDE SEQUENCE [LARGE SCALE GENOMIC DNA]</scope>
    <source>
        <strain evidence="3 4">NSJ-46</strain>
    </source>
</reference>
<accession>A0ABR7NBA9</accession>
<organism evidence="3 4">
    <name type="scientific">Jingyaoa shaoxingensis</name>
    <dbReference type="NCBI Taxonomy" id="2763671"/>
    <lineage>
        <taxon>Bacteria</taxon>
        <taxon>Bacillati</taxon>
        <taxon>Bacillota</taxon>
        <taxon>Clostridia</taxon>
        <taxon>Lachnospirales</taxon>
        <taxon>Lachnospiraceae</taxon>
        <taxon>Jingyaoa</taxon>
    </lineage>
</organism>
<keyword evidence="1" id="KW-0238">DNA-binding</keyword>
<dbReference type="SUPFAM" id="SSF47413">
    <property type="entry name" value="lambda repressor-like DNA-binding domains"/>
    <property type="match status" value="1"/>
</dbReference>
<evidence type="ECO:0000259" key="2">
    <source>
        <dbReference type="PROSITE" id="PS50943"/>
    </source>
</evidence>
<dbReference type="InterPro" id="IPR010982">
    <property type="entry name" value="Lambda_DNA-bd_dom_sf"/>
</dbReference>
<feature type="domain" description="HTH cro/C1-type" evidence="2">
    <location>
        <begin position="10"/>
        <end position="64"/>
    </location>
</feature>
<dbReference type="CDD" id="cd00093">
    <property type="entry name" value="HTH_XRE"/>
    <property type="match status" value="1"/>
</dbReference>
<dbReference type="InterPro" id="IPR050807">
    <property type="entry name" value="TransReg_Diox_bact_type"/>
</dbReference>
<keyword evidence="4" id="KW-1185">Reference proteome</keyword>
<gene>
    <name evidence="3" type="ORF">H8716_11420</name>
</gene>
<evidence type="ECO:0000256" key="1">
    <source>
        <dbReference type="ARBA" id="ARBA00023125"/>
    </source>
</evidence>
<sequence>MGTNKVGENIKKLRTESGLSQKEVAQAIGRSESQIGAYENGSVDMPLSVLFKIAACLKCAPEELITGKQEKPEKKWDAELKIFHQQDRLTMIQILAKNGYEVGQNKRYPSPDSKTLSYYVHATLLEDNADTSRNDK</sequence>